<dbReference type="EMBL" id="VXBR01001269">
    <property type="protein sequence ID" value="NXO21075.1"/>
    <property type="molecule type" value="Genomic_DNA"/>
</dbReference>
<name>A0A7L1Q8R1_9PASS</name>
<dbReference type="Proteomes" id="UP000546986">
    <property type="component" value="Unassembled WGS sequence"/>
</dbReference>
<keyword evidence="2" id="KW-1185">Reference proteome</keyword>
<reference evidence="1 2" key="1">
    <citation type="submission" date="2019-09" db="EMBL/GenBank/DDBJ databases">
        <title>Bird 10,000 Genomes (B10K) Project - Family phase.</title>
        <authorList>
            <person name="Zhang G."/>
        </authorList>
    </citation>
    <scope>NUCLEOTIDE SEQUENCE [LARGE SCALE GENOMIC DNA]</scope>
    <source>
        <strain evidence="1">B10K-DU-002-30</strain>
        <tissue evidence="1">Muscle</tissue>
    </source>
</reference>
<evidence type="ECO:0000313" key="2">
    <source>
        <dbReference type="Proteomes" id="UP000546986"/>
    </source>
</evidence>
<feature type="non-terminal residue" evidence="1">
    <location>
        <position position="92"/>
    </location>
</feature>
<dbReference type="AlphaFoldDB" id="A0A7L1Q8R1"/>
<sequence length="92" mass="10749">QKGEPDDEIQGKNLFIDLMERISNELNVTDCWVCGSTQMADMWPWEGTSLSVIDILRWKQLKEEPNRKIKRENGKWELKSKVVGEECIKRIG</sequence>
<comment type="caution">
    <text evidence="1">The sequence shown here is derived from an EMBL/GenBank/DDBJ whole genome shotgun (WGS) entry which is preliminary data.</text>
</comment>
<protein>
    <submittedName>
        <fullName evidence="1">ENR1 protein</fullName>
    </submittedName>
</protein>
<feature type="non-terminal residue" evidence="1">
    <location>
        <position position="1"/>
    </location>
</feature>
<gene>
    <name evidence="1" type="primary">Erv31_1</name>
    <name evidence="1" type="ORF">CISJUN_R14893</name>
</gene>
<proteinExistence type="predicted"/>
<organism evidence="1 2">
    <name type="scientific">Cisticola juncidis</name>
    <dbReference type="NCBI Taxonomy" id="52622"/>
    <lineage>
        <taxon>Eukaryota</taxon>
        <taxon>Metazoa</taxon>
        <taxon>Chordata</taxon>
        <taxon>Craniata</taxon>
        <taxon>Vertebrata</taxon>
        <taxon>Euteleostomi</taxon>
        <taxon>Archelosauria</taxon>
        <taxon>Archosauria</taxon>
        <taxon>Dinosauria</taxon>
        <taxon>Saurischia</taxon>
        <taxon>Theropoda</taxon>
        <taxon>Coelurosauria</taxon>
        <taxon>Aves</taxon>
        <taxon>Neognathae</taxon>
        <taxon>Neoaves</taxon>
        <taxon>Telluraves</taxon>
        <taxon>Australaves</taxon>
        <taxon>Passeriformes</taxon>
        <taxon>Sylvioidea</taxon>
        <taxon>Cisticolidae</taxon>
        <taxon>Cisticola</taxon>
    </lineage>
</organism>
<evidence type="ECO:0000313" key="1">
    <source>
        <dbReference type="EMBL" id="NXO21075.1"/>
    </source>
</evidence>
<accession>A0A7L1Q8R1</accession>